<sequence>MSMRTKATILLVVVNFFWGLSYIFMKMGIASIEPFNLVALRCLIAFIIAATFFYRSLRHVNMELLFYSFLLGFLLLLVFSLVTVGLTMTDASNAGFLLSMTVIFVPVIQSILQRKLPIVPVRIGIIITFVGIIIMTITQSLSFNYGDILCMLSALAYAIQILIIGRVTKDHEPITVGIMQLGFAGILALVLSSFFESPILPQNTVAWMSILGLAILCSAFGFISQAVAQKHTSPTQTSLMFSLEPLFAAGLAVIILGEAFTIRDIIGAFLIICGVIVATFGSYRVPVKVKTEQTMEQKTEKILL</sequence>
<dbReference type="AlphaFoldDB" id="A0A248TMR3"/>
<keyword evidence="3" id="KW-1003">Cell membrane</keyword>
<comment type="similarity">
    <text evidence="2">Belongs to the EamA transporter family.</text>
</comment>
<feature type="transmembrane region" description="Helical" evidence="7">
    <location>
        <begin position="37"/>
        <end position="57"/>
    </location>
</feature>
<dbReference type="SUPFAM" id="SSF103481">
    <property type="entry name" value="Multidrug resistance efflux transporter EmrE"/>
    <property type="match status" value="2"/>
</dbReference>
<keyword evidence="10" id="KW-1185">Reference proteome</keyword>
<dbReference type="InterPro" id="IPR000620">
    <property type="entry name" value="EamA_dom"/>
</dbReference>
<organism evidence="9 10">
    <name type="scientific">Cytobacillus kochii</name>
    <dbReference type="NCBI Taxonomy" id="859143"/>
    <lineage>
        <taxon>Bacteria</taxon>
        <taxon>Bacillati</taxon>
        <taxon>Bacillota</taxon>
        <taxon>Bacilli</taxon>
        <taxon>Bacillales</taxon>
        <taxon>Bacillaceae</taxon>
        <taxon>Cytobacillus</taxon>
    </lineage>
</organism>
<protein>
    <submittedName>
        <fullName evidence="9">EamA family transporter</fullName>
    </submittedName>
</protein>
<feature type="transmembrane region" description="Helical" evidence="7">
    <location>
        <begin position="143"/>
        <end position="164"/>
    </location>
</feature>
<keyword evidence="5 7" id="KW-1133">Transmembrane helix</keyword>
<dbReference type="InterPro" id="IPR037185">
    <property type="entry name" value="EmrE-like"/>
</dbReference>
<evidence type="ECO:0000313" key="9">
    <source>
        <dbReference type="EMBL" id="ASV69528.1"/>
    </source>
</evidence>
<dbReference type="GO" id="GO:0005886">
    <property type="term" value="C:plasma membrane"/>
    <property type="evidence" value="ECO:0007669"/>
    <property type="project" value="UniProtKB-SubCell"/>
</dbReference>
<evidence type="ECO:0000313" key="10">
    <source>
        <dbReference type="Proteomes" id="UP000215137"/>
    </source>
</evidence>
<comment type="subcellular location">
    <subcellularLocation>
        <location evidence="1">Cell membrane</location>
        <topology evidence="1">Multi-pass membrane protein</topology>
    </subcellularLocation>
</comment>
<dbReference type="PANTHER" id="PTHR42920">
    <property type="entry name" value="OS03G0707200 PROTEIN-RELATED"/>
    <property type="match status" value="1"/>
</dbReference>
<feature type="transmembrane region" description="Helical" evidence="7">
    <location>
        <begin position="94"/>
        <end position="112"/>
    </location>
</feature>
<dbReference type="Pfam" id="PF00892">
    <property type="entry name" value="EamA"/>
    <property type="match status" value="2"/>
</dbReference>
<dbReference type="RefSeq" id="WP_095373092.1">
    <property type="nucleotide sequence ID" value="NZ_CP022983.1"/>
</dbReference>
<dbReference type="Gene3D" id="1.10.3730.20">
    <property type="match status" value="1"/>
</dbReference>
<evidence type="ECO:0000256" key="4">
    <source>
        <dbReference type="ARBA" id="ARBA00022692"/>
    </source>
</evidence>
<evidence type="ECO:0000259" key="8">
    <source>
        <dbReference type="Pfam" id="PF00892"/>
    </source>
</evidence>
<dbReference type="OrthoDB" id="9804865at2"/>
<feature type="transmembrane region" description="Helical" evidence="7">
    <location>
        <begin position="207"/>
        <end position="227"/>
    </location>
</feature>
<dbReference type="Proteomes" id="UP000215137">
    <property type="component" value="Chromosome"/>
</dbReference>
<evidence type="ECO:0000256" key="3">
    <source>
        <dbReference type="ARBA" id="ARBA00022475"/>
    </source>
</evidence>
<feature type="transmembrane region" description="Helical" evidence="7">
    <location>
        <begin position="64"/>
        <end position="88"/>
    </location>
</feature>
<dbReference type="KEGG" id="bko:CKF48_20770"/>
<dbReference type="InterPro" id="IPR051258">
    <property type="entry name" value="Diverse_Substrate_Transporter"/>
</dbReference>
<evidence type="ECO:0000256" key="1">
    <source>
        <dbReference type="ARBA" id="ARBA00004651"/>
    </source>
</evidence>
<evidence type="ECO:0000256" key="5">
    <source>
        <dbReference type="ARBA" id="ARBA00022989"/>
    </source>
</evidence>
<feature type="transmembrane region" description="Helical" evidence="7">
    <location>
        <begin position="265"/>
        <end position="285"/>
    </location>
</feature>
<feature type="transmembrane region" description="Helical" evidence="7">
    <location>
        <begin position="239"/>
        <end position="259"/>
    </location>
</feature>
<accession>A0A248TMR3</accession>
<feature type="domain" description="EamA" evidence="8">
    <location>
        <begin position="145"/>
        <end position="279"/>
    </location>
</feature>
<evidence type="ECO:0000256" key="7">
    <source>
        <dbReference type="SAM" id="Phobius"/>
    </source>
</evidence>
<keyword evidence="6 7" id="KW-0472">Membrane</keyword>
<dbReference type="PANTHER" id="PTHR42920:SF5">
    <property type="entry name" value="EAMA DOMAIN-CONTAINING PROTEIN"/>
    <property type="match status" value="1"/>
</dbReference>
<evidence type="ECO:0000256" key="2">
    <source>
        <dbReference type="ARBA" id="ARBA00007362"/>
    </source>
</evidence>
<reference evidence="9 10" key="1">
    <citation type="submission" date="2017-08" db="EMBL/GenBank/DDBJ databases">
        <title>Complete Genome Sequence of Bacillus kochii Oregon-R-modENCODE STRAIN BDGP4, isolated from Drosophila melanogaster gut.</title>
        <authorList>
            <person name="Wan K.H."/>
            <person name="Yu C."/>
            <person name="Park S."/>
            <person name="Hammonds A.S."/>
            <person name="Booth B.W."/>
            <person name="Celniker S.E."/>
        </authorList>
    </citation>
    <scope>NUCLEOTIDE SEQUENCE [LARGE SCALE GENOMIC DNA]</scope>
    <source>
        <strain evidence="9 10">BDGP4</strain>
    </source>
</reference>
<feature type="transmembrane region" description="Helical" evidence="7">
    <location>
        <begin position="176"/>
        <end position="195"/>
    </location>
</feature>
<dbReference type="EMBL" id="CP022983">
    <property type="protein sequence ID" value="ASV69528.1"/>
    <property type="molecule type" value="Genomic_DNA"/>
</dbReference>
<feature type="domain" description="EamA" evidence="8">
    <location>
        <begin position="7"/>
        <end position="136"/>
    </location>
</feature>
<keyword evidence="4 7" id="KW-0812">Transmembrane</keyword>
<gene>
    <name evidence="9" type="ORF">CKF48_20770</name>
</gene>
<name>A0A248TMR3_9BACI</name>
<feature type="transmembrane region" description="Helical" evidence="7">
    <location>
        <begin position="7"/>
        <end position="25"/>
    </location>
</feature>
<evidence type="ECO:0000256" key="6">
    <source>
        <dbReference type="ARBA" id="ARBA00023136"/>
    </source>
</evidence>
<proteinExistence type="inferred from homology"/>
<feature type="transmembrane region" description="Helical" evidence="7">
    <location>
        <begin position="119"/>
        <end position="137"/>
    </location>
</feature>